<keyword evidence="4" id="KW-0378">Hydrolase</keyword>
<comment type="subcellular location">
    <subcellularLocation>
        <location evidence="4">Endoplasmic reticulum membrane</location>
    </subcellularLocation>
</comment>
<reference evidence="10" key="4">
    <citation type="journal article" date="2015" name="G3 (Bethesda)">
        <title>Genome sequences of three phytopathogenic species of the Magnaporthaceae family of fungi.</title>
        <authorList>
            <person name="Okagaki L.H."/>
            <person name="Nunes C.C."/>
            <person name="Sailsbery J."/>
            <person name="Clay B."/>
            <person name="Brown D."/>
            <person name="John T."/>
            <person name="Oh Y."/>
            <person name="Young N."/>
            <person name="Fitzgerald M."/>
            <person name="Haas B.J."/>
            <person name="Zeng Q."/>
            <person name="Young S."/>
            <person name="Adiconis X."/>
            <person name="Fan L."/>
            <person name="Levin J.Z."/>
            <person name="Mitchell T.K."/>
            <person name="Okubara P.A."/>
            <person name="Farman M.L."/>
            <person name="Kohn L.M."/>
            <person name="Birren B."/>
            <person name="Ma L.-J."/>
            <person name="Dean R.A."/>
        </authorList>
    </citation>
    <scope>NUCLEOTIDE SEQUENCE</scope>
    <source>
        <strain evidence="10">ATCC 64411 / 73-15</strain>
    </source>
</reference>
<evidence type="ECO:0000256" key="3">
    <source>
        <dbReference type="ARBA" id="ARBA00022737"/>
    </source>
</evidence>
<comment type="similarity">
    <text evidence="4">Belongs to the GPI inositol-deacylase family.</text>
</comment>
<keyword evidence="11" id="KW-1185">Reference proteome</keyword>
<keyword evidence="3" id="KW-0677">Repeat</keyword>
<dbReference type="GO" id="GO:0015031">
    <property type="term" value="P:protein transport"/>
    <property type="evidence" value="ECO:0007669"/>
    <property type="project" value="UniProtKB-KW"/>
</dbReference>
<dbReference type="VEuPathDB" id="FungiDB:MAPG_07579"/>
<dbReference type="SUPFAM" id="SSF50998">
    <property type="entry name" value="Quinoprotein alcohol dehydrogenase-like"/>
    <property type="match status" value="1"/>
</dbReference>
<dbReference type="OrthoDB" id="194358at2759"/>
<reference evidence="9" key="2">
    <citation type="submission" date="2010-05" db="EMBL/GenBank/DDBJ databases">
        <title>The Genome Sequence of Magnaporthe poae strain ATCC 64411.</title>
        <authorList>
            <consortium name="The Broad Institute Genome Sequencing Platform"/>
            <consortium name="Broad Institute Genome Sequencing Center for Infectious Disease"/>
            <person name="Ma L.-J."/>
            <person name="Dead R."/>
            <person name="Young S."/>
            <person name="Zeng Q."/>
            <person name="Koehrsen M."/>
            <person name="Alvarado L."/>
            <person name="Berlin A."/>
            <person name="Chapman S.B."/>
            <person name="Chen Z."/>
            <person name="Freedman E."/>
            <person name="Gellesch M."/>
            <person name="Goldberg J."/>
            <person name="Griggs A."/>
            <person name="Gujja S."/>
            <person name="Heilman E.R."/>
            <person name="Heiman D."/>
            <person name="Hepburn T."/>
            <person name="Howarth C."/>
            <person name="Jen D."/>
            <person name="Larson L."/>
            <person name="Mehta T."/>
            <person name="Neiman D."/>
            <person name="Pearson M."/>
            <person name="Roberts A."/>
            <person name="Saif S."/>
            <person name="Shea T."/>
            <person name="Shenoy N."/>
            <person name="Sisk P."/>
            <person name="Stolte C."/>
            <person name="Sykes S."/>
            <person name="Walk T."/>
            <person name="White J."/>
            <person name="Yandava C."/>
            <person name="Haas B."/>
            <person name="Nusbaum C."/>
            <person name="Birren B."/>
        </authorList>
    </citation>
    <scope>NUCLEOTIDE SEQUENCE</scope>
    <source>
        <strain evidence="9">ATCC 64411</strain>
    </source>
</reference>
<dbReference type="PANTHER" id="PTHR10039">
    <property type="entry name" value="AMELOGENIN"/>
    <property type="match status" value="1"/>
</dbReference>
<dbReference type="Gene3D" id="3.40.50.1820">
    <property type="entry name" value="alpha/beta hydrolase"/>
    <property type="match status" value="1"/>
</dbReference>
<dbReference type="SUPFAM" id="SSF53474">
    <property type="entry name" value="alpha/beta-Hydrolases"/>
    <property type="match status" value="1"/>
</dbReference>
<dbReference type="InterPro" id="IPR027417">
    <property type="entry name" value="P-loop_NTPase"/>
</dbReference>
<reference evidence="9" key="3">
    <citation type="submission" date="2011-03" db="EMBL/GenBank/DDBJ databases">
        <title>Annotation of Magnaporthe poae ATCC 64411.</title>
        <authorList>
            <person name="Ma L.-J."/>
            <person name="Dead R."/>
            <person name="Young S.K."/>
            <person name="Zeng Q."/>
            <person name="Gargeya S."/>
            <person name="Fitzgerald M."/>
            <person name="Haas B."/>
            <person name="Abouelleil A."/>
            <person name="Alvarado L."/>
            <person name="Arachchi H.M."/>
            <person name="Berlin A."/>
            <person name="Brown A."/>
            <person name="Chapman S.B."/>
            <person name="Chen Z."/>
            <person name="Dunbar C."/>
            <person name="Freedman E."/>
            <person name="Gearin G."/>
            <person name="Gellesch M."/>
            <person name="Goldberg J."/>
            <person name="Griggs A."/>
            <person name="Gujja S."/>
            <person name="Heiman D."/>
            <person name="Howarth C."/>
            <person name="Larson L."/>
            <person name="Lui A."/>
            <person name="MacDonald P.J.P."/>
            <person name="Mehta T."/>
            <person name="Montmayeur A."/>
            <person name="Murphy C."/>
            <person name="Neiman D."/>
            <person name="Pearson M."/>
            <person name="Priest M."/>
            <person name="Roberts A."/>
            <person name="Saif S."/>
            <person name="Shea T."/>
            <person name="Shenoy N."/>
            <person name="Sisk P."/>
            <person name="Stolte C."/>
            <person name="Sykes S."/>
            <person name="Yandava C."/>
            <person name="Wortman J."/>
            <person name="Nusbaum C."/>
            <person name="Birren B."/>
        </authorList>
    </citation>
    <scope>NUCLEOTIDE SEQUENCE</scope>
    <source>
        <strain evidence="9">ATCC 64411</strain>
    </source>
</reference>
<evidence type="ECO:0000256" key="2">
    <source>
        <dbReference type="ARBA" id="ARBA00015856"/>
    </source>
</evidence>
<dbReference type="Pfam" id="PF00400">
    <property type="entry name" value="WD40"/>
    <property type="match status" value="1"/>
</dbReference>
<evidence type="ECO:0000256" key="1">
    <source>
        <dbReference type="ARBA" id="ARBA00003496"/>
    </source>
</evidence>
<evidence type="ECO:0000256" key="4">
    <source>
        <dbReference type="RuleBase" id="RU365011"/>
    </source>
</evidence>
<dbReference type="Pfam" id="PF07819">
    <property type="entry name" value="PGAP1"/>
    <property type="match status" value="1"/>
</dbReference>
<dbReference type="Proteomes" id="UP000011715">
    <property type="component" value="Unassembled WGS sequence"/>
</dbReference>
<name>A0A0C4E521_MAGP6</name>
<proteinExistence type="inferred from homology"/>
<reference evidence="11" key="1">
    <citation type="submission" date="2010-05" db="EMBL/GenBank/DDBJ databases">
        <title>The genome sequence of Magnaporthe poae strain ATCC 64411.</title>
        <authorList>
            <person name="Ma L.-J."/>
            <person name="Dead R."/>
            <person name="Young S."/>
            <person name="Zeng Q."/>
            <person name="Koehrsen M."/>
            <person name="Alvarado L."/>
            <person name="Berlin A."/>
            <person name="Chapman S.B."/>
            <person name="Chen Z."/>
            <person name="Freedman E."/>
            <person name="Gellesch M."/>
            <person name="Goldberg J."/>
            <person name="Griggs A."/>
            <person name="Gujja S."/>
            <person name="Heilman E.R."/>
            <person name="Heiman D."/>
            <person name="Hepburn T."/>
            <person name="Howarth C."/>
            <person name="Jen D."/>
            <person name="Larson L."/>
            <person name="Mehta T."/>
            <person name="Neiman D."/>
            <person name="Pearson M."/>
            <person name="Roberts A."/>
            <person name="Saif S."/>
            <person name="Shea T."/>
            <person name="Shenoy N."/>
            <person name="Sisk P."/>
            <person name="Stolte C."/>
            <person name="Sykes S."/>
            <person name="Walk T."/>
            <person name="White J."/>
            <person name="Yandava C."/>
            <person name="Haas B."/>
            <person name="Nusbaum C."/>
            <person name="Birren B."/>
        </authorList>
    </citation>
    <scope>NUCLEOTIDE SEQUENCE [LARGE SCALE GENOMIC DNA]</scope>
    <source>
        <strain evidence="11">ATCC 64411 / 73-15</strain>
    </source>
</reference>
<evidence type="ECO:0000259" key="6">
    <source>
        <dbReference type="Pfam" id="PF07819"/>
    </source>
</evidence>
<dbReference type="InterPro" id="IPR011047">
    <property type="entry name" value="Quinoprotein_ADH-like_sf"/>
</dbReference>
<dbReference type="SUPFAM" id="SSF52540">
    <property type="entry name" value="P-loop containing nucleoside triphosphate hydrolases"/>
    <property type="match status" value="1"/>
</dbReference>
<evidence type="ECO:0000259" key="7">
    <source>
        <dbReference type="Pfam" id="PF22939"/>
    </source>
</evidence>
<comment type="function">
    <text evidence="1 4">Involved in inositol deacylation of GPI-anchored proteins which plays important roles in the quality control and ER-associated degradation of GPI-anchored proteins.</text>
</comment>
<evidence type="ECO:0000313" key="10">
    <source>
        <dbReference type="EnsemblFungi" id="MAPG_07579T0"/>
    </source>
</evidence>
<dbReference type="InterPro" id="IPR029058">
    <property type="entry name" value="AB_hydrolase_fold"/>
</dbReference>
<protein>
    <recommendedName>
        <fullName evidence="2 4">GPI inositol-deacylase</fullName>
        <ecNumber evidence="4">3.1.-.-</ecNumber>
    </recommendedName>
</protein>
<gene>
    <name evidence="9" type="ORF">MAPG_07579</name>
</gene>
<dbReference type="Gene3D" id="2.130.10.10">
    <property type="entry name" value="YVTN repeat-like/Quinoprotein amine dehydrogenase"/>
    <property type="match status" value="2"/>
</dbReference>
<keyword evidence="4" id="KW-0256">Endoplasmic reticulum</keyword>
<dbReference type="InterPro" id="IPR001680">
    <property type="entry name" value="WD40_rpt"/>
</dbReference>
<dbReference type="GO" id="GO:0005789">
    <property type="term" value="C:endoplasmic reticulum membrane"/>
    <property type="evidence" value="ECO:0007669"/>
    <property type="project" value="UniProtKB-SubCell"/>
</dbReference>
<dbReference type="InterPro" id="IPR012908">
    <property type="entry name" value="PGAP1-ab_dom-like"/>
</dbReference>
<evidence type="ECO:0000259" key="8">
    <source>
        <dbReference type="Pfam" id="PF24883"/>
    </source>
</evidence>
<evidence type="ECO:0000313" key="11">
    <source>
        <dbReference type="Proteomes" id="UP000011715"/>
    </source>
</evidence>
<dbReference type="InterPro" id="IPR054471">
    <property type="entry name" value="GPIID_WHD"/>
</dbReference>
<evidence type="ECO:0000313" key="9">
    <source>
        <dbReference type="EMBL" id="KLU88594.1"/>
    </source>
</evidence>
<dbReference type="SMART" id="SM00320">
    <property type="entry name" value="WD40"/>
    <property type="match status" value="5"/>
</dbReference>
<feature type="region of interest" description="Disordered" evidence="5">
    <location>
        <begin position="1467"/>
        <end position="1490"/>
    </location>
</feature>
<sequence length="1752" mass="191259">MEQVQDRRKGFAGILSRSGTSASSWSQSAASSSTTDAVAQADKDPLGLTTVSISPPPTAPEVDIIFVHGLGGGSRKTWSFSPHPSHFWPGVWLPEDPDFQHARIHTFGYRADWVERQQSSWSILTFARTLVGSIKDHPDIRRDNTRIILVGHSLGGCVCKKAYILARYDPTCQALARRVHSIFFLGTPHRGSNLAIALENMMTVAWGKKPFVSDLVPNSTALSEMNEVFRHFAPDLRLCSFYETLPVRTKLTNRIVVEKESATLGYPGEQILGMDADHRHVCKFETPSDPNYKILRNALVTSIDMARAASREFGGAPSLDGLALSPRTHERPPADEMLRLRSLLGVSPDVEDDLLTLQLLKEPGSCVWFTERPCFTEWKSGSAPNILWVTGRPAAGKSILSSHVIDQLRAPTAACSYFFFKHGVAGKSSLSDCYKSIALQMAIHDSLVRQSLLKMEADDAAWDKTDDMSVWRRLFSRCILKLPVLHRHVWVMDGLEECSDFNALFTKRVISTLPPELRLFVASRNLEEVERGLASLGPRVFVHALSDDDTAGDMRLFLQTKLRELGRLGSNEECDSMCEKILAKSSGSFLWVRLVLQEFENSWTEEEMEEVLRQVPVGLQEMYLRILRHIESSPSKAQLARAILSWALLGSRPLTVNELCAAVRLDTNRTLQQGNKAIPNLCGQLVFVDQTDRVQVIHETAKRFLTSGELQSNLAVDKTQGHTRLGSLILKYLRGDALKQRQARPNQLAFKTKAFGKSAVAAALPDLSFLDYASSHFADHLIRATSRDNRLSDDLCAFLQSRNLLSWIEHLAKNNNLGVINKTAMNMRDYLGRRMKYVPPTDPTVHLLDSWITDLIRVPAKFGTQLLLSPSAIHCLIPPLCPPDTIISKSFARDPKAPPLHVKGIPPGTWDDCLARFDFQGGETVAVAHGSRLFAAGVSTGEISLFERSSVQKIKELKHPESAGILEFGPEDQHLASAGRAHVVVWDTRTGSAVRYLDLSSPVLAVAFLGNEELLLVSRSCEVSKWDLESGESESISWLATSEGNDLALEIPKQPPTCASLLITEDGVLLALGYRNQPIFLWNALQLEVLGQCHIKSNNGIRCFAFNPNPEIPVLVVSCAHGTLHVFNYLTMELESSERGIFAQTVACSPDGRSLLTGGDDGLIQVYEFDQNSGGNIILSLIYRADSLDGSVAGVAFSLDGLRFVDVRDSQCRVWAPAALVRNDYELESTSDVLSLPPRPSAARAVDWNHAEAAEISTPFAVLAAGVFALAGRNSGKVDLFSLDSASEVGTMYQHAAPVMALALADIASGPIVVSADESGRVLVADMSDVDCHRNPGSRTPQVPGQQKQRGSAAKVVLDQRFDASVRQLLANTTADRLYVGGSKFDELWELPSGRVIARRPNPTFETNGTQTPRNALQHPTHAPWFILVAGDVAHILSWDDFAEMSSIEDRQGIHIARGILATESEVVRDSQSGRSSRMPIASSAPAAASYHEGPGGMVVEHWRPPMSGTPKLSIWLAAALDPSRDEPIAALDEPILTALAPIILKVLGFVGYSTMVFLDTNLWVCSVELTALTAAAPASSSAAGSQTGEAGLASSSRRASSTTTFQSPPSRVPSSSVSTTSLSHQRASCTAEASGSSGIAARRHFFALGEWRAGGELRCAMVPQAPQRGQSPDFAFASGDGVVVVKGGLEFCEVVTLEQQPQFRFPSYTGGALAGDDLDAFDGRGGSPENVSFTHKWRYVSGSMHRRASTR</sequence>
<dbReference type="PANTHER" id="PTHR10039:SF16">
    <property type="entry name" value="GPI INOSITOL-DEACYLASE"/>
    <property type="match status" value="1"/>
</dbReference>
<dbReference type="Pfam" id="PF24883">
    <property type="entry name" value="NPHP3_N"/>
    <property type="match status" value="1"/>
</dbReference>
<dbReference type="GO" id="GO:0016788">
    <property type="term" value="F:hydrolase activity, acting on ester bonds"/>
    <property type="evidence" value="ECO:0007669"/>
    <property type="project" value="InterPro"/>
</dbReference>
<keyword evidence="4" id="KW-0472">Membrane</keyword>
<feature type="region of interest" description="Disordered" evidence="5">
    <location>
        <begin position="1579"/>
        <end position="1624"/>
    </location>
</feature>
<feature type="domain" description="GPI inositol-deacylase winged helix" evidence="7">
    <location>
        <begin position="638"/>
        <end position="717"/>
    </location>
</feature>
<dbReference type="EnsemblFungi" id="MAPG_07579T0">
    <property type="protein sequence ID" value="MAPG_07579T0"/>
    <property type="gene ID" value="MAPG_07579"/>
</dbReference>
<keyword evidence="4" id="KW-0653">Protein transport</keyword>
<reference evidence="10" key="5">
    <citation type="submission" date="2015-06" db="UniProtKB">
        <authorList>
            <consortium name="EnsemblFungi"/>
        </authorList>
    </citation>
    <scope>IDENTIFICATION</scope>
    <source>
        <strain evidence="10">ATCC 64411</strain>
    </source>
</reference>
<dbReference type="EMBL" id="ADBL01001837">
    <property type="status" value="NOT_ANNOTATED_CDS"/>
    <property type="molecule type" value="Genomic_DNA"/>
</dbReference>
<feature type="region of interest" description="Disordered" evidence="5">
    <location>
        <begin position="1"/>
        <end position="40"/>
    </location>
</feature>
<feature type="domain" description="Nephrocystin 3-like N-terminal" evidence="8">
    <location>
        <begin position="364"/>
        <end position="524"/>
    </location>
</feature>
<dbReference type="Pfam" id="PF22939">
    <property type="entry name" value="WHD_GPIID"/>
    <property type="match status" value="1"/>
</dbReference>
<feature type="domain" description="GPI inositol-deacylase PGAP1-like alpha/beta" evidence="6">
    <location>
        <begin position="64"/>
        <end position="195"/>
    </location>
</feature>
<dbReference type="eggNOG" id="KOG2029">
    <property type="taxonomic scope" value="Eukaryota"/>
</dbReference>
<dbReference type="InterPro" id="IPR056884">
    <property type="entry name" value="NPHP3-like_N"/>
</dbReference>
<dbReference type="EC" id="3.1.-.-" evidence="4"/>
<feature type="compositionally biased region" description="Low complexity" evidence="5">
    <location>
        <begin position="16"/>
        <end position="40"/>
    </location>
</feature>
<feature type="compositionally biased region" description="Low complexity" evidence="5">
    <location>
        <begin position="1475"/>
        <end position="1490"/>
    </location>
</feature>
<dbReference type="InterPro" id="IPR015943">
    <property type="entry name" value="WD40/YVTN_repeat-like_dom_sf"/>
</dbReference>
<dbReference type="EMBL" id="GL876971">
    <property type="protein sequence ID" value="KLU88594.1"/>
    <property type="molecule type" value="Genomic_DNA"/>
</dbReference>
<dbReference type="OMA" id="GTWDDCL"/>
<accession>A0A0C4E521</accession>
<evidence type="ECO:0000256" key="5">
    <source>
        <dbReference type="SAM" id="MobiDB-lite"/>
    </source>
</evidence>
<keyword evidence="4" id="KW-0813">Transport</keyword>
<organism evidence="10 11">
    <name type="scientific">Magnaporthiopsis poae (strain ATCC 64411 / 73-15)</name>
    <name type="common">Kentucky bluegrass fungus</name>
    <name type="synonym">Magnaporthe poae</name>
    <dbReference type="NCBI Taxonomy" id="644358"/>
    <lineage>
        <taxon>Eukaryota</taxon>
        <taxon>Fungi</taxon>
        <taxon>Dikarya</taxon>
        <taxon>Ascomycota</taxon>
        <taxon>Pezizomycotina</taxon>
        <taxon>Sordariomycetes</taxon>
        <taxon>Sordariomycetidae</taxon>
        <taxon>Magnaporthales</taxon>
        <taxon>Magnaporthaceae</taxon>
        <taxon>Magnaporthiopsis</taxon>
    </lineage>
</organism>